<dbReference type="Proteomes" id="UP001286313">
    <property type="component" value="Unassembled WGS sequence"/>
</dbReference>
<accession>A0AAE1FLF8</accession>
<evidence type="ECO:0000313" key="2">
    <source>
        <dbReference type="Proteomes" id="UP001286313"/>
    </source>
</evidence>
<evidence type="ECO:0000313" key="1">
    <source>
        <dbReference type="EMBL" id="KAK3875327.1"/>
    </source>
</evidence>
<reference evidence="1" key="1">
    <citation type="submission" date="2023-10" db="EMBL/GenBank/DDBJ databases">
        <title>Genome assemblies of two species of porcelain crab, Petrolisthes cinctipes and Petrolisthes manimaculis (Anomura: Porcellanidae).</title>
        <authorList>
            <person name="Angst P."/>
        </authorList>
    </citation>
    <scope>NUCLEOTIDE SEQUENCE</scope>
    <source>
        <strain evidence="1">PB745_01</strain>
        <tissue evidence="1">Gill</tissue>
    </source>
</reference>
<gene>
    <name evidence="1" type="ORF">Pcinc_019773</name>
</gene>
<proteinExistence type="predicted"/>
<dbReference type="EMBL" id="JAWQEG010001978">
    <property type="protein sequence ID" value="KAK3875327.1"/>
    <property type="molecule type" value="Genomic_DNA"/>
</dbReference>
<organism evidence="1 2">
    <name type="scientific">Petrolisthes cinctipes</name>
    <name type="common">Flat porcelain crab</name>
    <dbReference type="NCBI Taxonomy" id="88211"/>
    <lineage>
        <taxon>Eukaryota</taxon>
        <taxon>Metazoa</taxon>
        <taxon>Ecdysozoa</taxon>
        <taxon>Arthropoda</taxon>
        <taxon>Crustacea</taxon>
        <taxon>Multicrustacea</taxon>
        <taxon>Malacostraca</taxon>
        <taxon>Eumalacostraca</taxon>
        <taxon>Eucarida</taxon>
        <taxon>Decapoda</taxon>
        <taxon>Pleocyemata</taxon>
        <taxon>Anomura</taxon>
        <taxon>Galatheoidea</taxon>
        <taxon>Porcellanidae</taxon>
        <taxon>Petrolisthes</taxon>
    </lineage>
</organism>
<comment type="caution">
    <text evidence="1">The sequence shown here is derived from an EMBL/GenBank/DDBJ whole genome shotgun (WGS) entry which is preliminary data.</text>
</comment>
<keyword evidence="2" id="KW-1185">Reference proteome</keyword>
<name>A0AAE1FLF8_PETCI</name>
<protein>
    <submittedName>
        <fullName evidence="1">Uncharacterized protein</fullName>
    </submittedName>
</protein>
<dbReference type="AlphaFoldDB" id="A0AAE1FLF8"/>
<sequence length="111" mass="12659">MMQFVCPLDLCEKVFDVLSLQLLTTADRTLNFALTHLESYKHEDLATLIWSFQVLEREILKIEKQFCAALDCLFPVVSGYLFMSTIMATCSSYAILRQNFAYGEDSVGEDV</sequence>